<protein>
    <submittedName>
        <fullName evidence="1">Intein</fullName>
    </submittedName>
</protein>
<proteinExistence type="predicted"/>
<evidence type="ECO:0000313" key="2">
    <source>
        <dbReference type="Proteomes" id="UP000294930"/>
    </source>
</evidence>
<dbReference type="Proteomes" id="UP000294930">
    <property type="component" value="Unassembled WGS sequence"/>
</dbReference>
<keyword evidence="2" id="KW-1185">Reference proteome</keyword>
<evidence type="ECO:0000313" key="1">
    <source>
        <dbReference type="EMBL" id="TDY14239.1"/>
    </source>
</evidence>
<dbReference type="RefSeq" id="WP_131505787.1">
    <property type="nucleotide sequence ID" value="NZ_SOQZ01000001.1"/>
</dbReference>
<name>A0ABY2G8X1_9FLAO</name>
<organism evidence="1 2">
    <name type="scientific">Meridianimaribacter flavus</name>
    <dbReference type="NCBI Taxonomy" id="571115"/>
    <lineage>
        <taxon>Bacteria</taxon>
        <taxon>Pseudomonadati</taxon>
        <taxon>Bacteroidota</taxon>
        <taxon>Flavobacteriia</taxon>
        <taxon>Flavobacteriales</taxon>
        <taxon>Flavobacteriaceae</taxon>
        <taxon>Meridianimaribacter</taxon>
    </lineage>
</organism>
<sequence length="155" mass="18801">MIKSLNISIRKFFNLRPSWKQVQAEVYQNLGINQSQIFTWKPHRIIQINSEKNIVTLETKEGKHILVESDKITTQKLTQGINANKFLRKYGTEFIHEIKHWNFSYSRIKPPEFYIDLRTRLKLEDQTTEKRRKMYHKRKIVVSEYFIKKLIEKTF</sequence>
<accession>A0ABY2G8X1</accession>
<comment type="caution">
    <text evidence="1">The sequence shown here is derived from an EMBL/GenBank/DDBJ whole genome shotgun (WGS) entry which is preliminary data.</text>
</comment>
<dbReference type="EMBL" id="SOQZ01000001">
    <property type="protein sequence ID" value="TDY14239.1"/>
    <property type="molecule type" value="Genomic_DNA"/>
</dbReference>
<gene>
    <name evidence="1" type="ORF">A8975_0843</name>
</gene>
<reference evidence="1 2" key="1">
    <citation type="submission" date="2019-03" db="EMBL/GenBank/DDBJ databases">
        <title>Genomic Encyclopedia of Type Strains, Phase III (KMG-III): the genomes of soil and plant-associated and newly described type strains.</title>
        <authorList>
            <person name="Whitman W."/>
        </authorList>
    </citation>
    <scope>NUCLEOTIDE SEQUENCE [LARGE SCALE GENOMIC DNA]</scope>
    <source>
        <strain evidence="1 2">CGMCC 1.10957</strain>
    </source>
</reference>